<evidence type="ECO:0000313" key="2">
    <source>
        <dbReference type="EMBL" id="WZC49183.1"/>
    </source>
</evidence>
<organism evidence="2 3">
    <name type="scientific">Yoonia phaeophyticola</name>
    <dbReference type="NCBI Taxonomy" id="3137369"/>
    <lineage>
        <taxon>Bacteria</taxon>
        <taxon>Pseudomonadati</taxon>
        <taxon>Pseudomonadota</taxon>
        <taxon>Alphaproteobacteria</taxon>
        <taxon>Rhodobacterales</taxon>
        <taxon>Paracoccaceae</taxon>
        <taxon>Yoonia</taxon>
    </lineage>
</organism>
<evidence type="ECO:0000313" key="3">
    <source>
        <dbReference type="Proteomes" id="UP001440612"/>
    </source>
</evidence>
<reference evidence="3" key="1">
    <citation type="submission" date="2024-04" db="EMBL/GenBank/DDBJ databases">
        <title>Phylogenomic analyses of a clade within the roseobacter group suggest taxonomic reassignments of species of the genera Aestuariivita, Citreicella, Loktanella, Nautella, Pelagibaca, Ruegeria, Thalassobius, Thiobacimonas and Tropicibacter, and the proposal o.</title>
        <authorList>
            <person name="Jeon C.O."/>
        </authorList>
    </citation>
    <scope>NUCLEOTIDE SEQUENCE [LARGE SCALE GENOMIC DNA]</scope>
    <source>
        <strain evidence="3">BS5-3</strain>
    </source>
</reference>
<accession>A0ABZ2V3V7</accession>
<dbReference type="EMBL" id="CP150951">
    <property type="protein sequence ID" value="WZC49183.1"/>
    <property type="molecule type" value="Genomic_DNA"/>
</dbReference>
<dbReference type="RefSeq" id="WP_341367294.1">
    <property type="nucleotide sequence ID" value="NZ_CP150951.2"/>
</dbReference>
<evidence type="ECO:0000256" key="1">
    <source>
        <dbReference type="SAM" id="MobiDB-lite"/>
    </source>
</evidence>
<name>A0ABZ2V3V7_9RHOB</name>
<proteinExistence type="predicted"/>
<sequence length="87" mass="8874">MANTPIGLGPNTPISGLSQSADVKAGDDLRFRSPDNKGSSVAELLRGKLSQFRAGTAAPANLAVNFQPLANPSAATLGIMGRLQNGI</sequence>
<feature type="region of interest" description="Disordered" evidence="1">
    <location>
        <begin position="1"/>
        <end position="20"/>
    </location>
</feature>
<gene>
    <name evidence="2" type="ORF">AABB29_00545</name>
</gene>
<dbReference type="Proteomes" id="UP001440612">
    <property type="component" value="Chromosome"/>
</dbReference>
<keyword evidence="3" id="KW-1185">Reference proteome</keyword>
<protein>
    <submittedName>
        <fullName evidence="2">Uncharacterized protein</fullName>
    </submittedName>
</protein>